<dbReference type="EMBL" id="AP025730">
    <property type="protein sequence ID" value="BDI05778.1"/>
    <property type="molecule type" value="Genomic_DNA"/>
</dbReference>
<dbReference type="PANTHER" id="PTHR43393:SF3">
    <property type="entry name" value="LYSINE DECARBOXYLASE-LIKE PROTEIN"/>
    <property type="match status" value="1"/>
</dbReference>
<name>A0ABN6PP24_9BURK</name>
<evidence type="ECO:0000256" key="3">
    <source>
        <dbReference type="ARBA" id="ARBA00031983"/>
    </source>
</evidence>
<dbReference type="SUPFAM" id="SSF102405">
    <property type="entry name" value="MCP/YpsA-like"/>
    <property type="match status" value="1"/>
</dbReference>
<evidence type="ECO:0000313" key="5">
    <source>
        <dbReference type="Proteomes" id="UP001057498"/>
    </source>
</evidence>
<comment type="catalytic activity">
    <reaction evidence="1">
        <text>AMP + H2O = D-ribose 5-phosphate + adenine</text>
        <dbReference type="Rhea" id="RHEA:20129"/>
        <dbReference type="ChEBI" id="CHEBI:15377"/>
        <dbReference type="ChEBI" id="CHEBI:16708"/>
        <dbReference type="ChEBI" id="CHEBI:78346"/>
        <dbReference type="ChEBI" id="CHEBI:456215"/>
        <dbReference type="EC" id="3.2.2.4"/>
    </reaction>
</comment>
<proteinExistence type="predicted"/>
<sequence>MTPPNKNPAEHRTDTAVELTARNFPSAHEEAQALKAPSRYAGPESAYRLAFTDDAFLLREELRPVRMQLELLKPELVQAELGIESTIVIFGSARILSPEAADAALLAAQANQGDPGDESTVRRTQMQQHMSRFYDEARRFAALVTERSRTLETPIYVVTGGGPGIMEAGNRGAHEVGGKSIGLNIVLPHEQEPNAFITPELCFQFHYFALRKMHFLMRSIALVCFPGGFGTLDELFETMTLVQTGKSRRRPILLFGREFWTRLINFDWLIETGMISPGDVNLFHFVETAEDAWRCLADHYGFDLPETRTGEFADYI</sequence>
<protein>
    <recommendedName>
        <fullName evidence="3">AMP nucleosidase</fullName>
        <ecNumber evidence="2">3.2.2.4</ecNumber>
    </recommendedName>
    <alternativeName>
        <fullName evidence="3">AMP nucleosidase</fullName>
    </alternativeName>
</protein>
<dbReference type="RefSeq" id="WP_251969131.1">
    <property type="nucleotide sequence ID" value="NZ_AP025730.1"/>
</dbReference>
<dbReference type="InterPro" id="IPR052341">
    <property type="entry name" value="LOG_family_nucleotidases"/>
</dbReference>
<dbReference type="EC" id="3.2.2.4" evidence="2"/>
<organism evidence="4 5">
    <name type="scientific">Sphaerotilus microaerophilus</name>
    <dbReference type="NCBI Taxonomy" id="2914710"/>
    <lineage>
        <taxon>Bacteria</taxon>
        <taxon>Pseudomonadati</taxon>
        <taxon>Pseudomonadota</taxon>
        <taxon>Betaproteobacteria</taxon>
        <taxon>Burkholderiales</taxon>
        <taxon>Sphaerotilaceae</taxon>
        <taxon>Sphaerotilus</taxon>
    </lineage>
</organism>
<gene>
    <name evidence="4" type="ORF">CATMQ487_27480</name>
</gene>
<keyword evidence="5" id="KW-1185">Reference proteome</keyword>
<accession>A0ABN6PP24</accession>
<evidence type="ECO:0000256" key="1">
    <source>
        <dbReference type="ARBA" id="ARBA00000274"/>
    </source>
</evidence>
<dbReference type="Pfam" id="PF03641">
    <property type="entry name" value="Lysine_decarbox"/>
    <property type="match status" value="1"/>
</dbReference>
<dbReference type="Gene3D" id="3.40.50.450">
    <property type="match status" value="1"/>
</dbReference>
<dbReference type="Proteomes" id="UP001057498">
    <property type="component" value="Chromosome"/>
</dbReference>
<evidence type="ECO:0000313" key="4">
    <source>
        <dbReference type="EMBL" id="BDI05778.1"/>
    </source>
</evidence>
<evidence type="ECO:0000256" key="2">
    <source>
        <dbReference type="ARBA" id="ARBA00011985"/>
    </source>
</evidence>
<dbReference type="PANTHER" id="PTHR43393">
    <property type="entry name" value="CYTOKININ RIBOSIDE 5'-MONOPHOSPHATE PHOSPHORIBOHYDROLASE"/>
    <property type="match status" value="1"/>
</dbReference>
<reference evidence="4" key="1">
    <citation type="submission" date="2022-04" db="EMBL/GenBank/DDBJ databases">
        <title>Whole genome sequence of Sphaerotilus sp. FB-5.</title>
        <authorList>
            <person name="Takeda M."/>
            <person name="Narihara S."/>
            <person name="Akimoto M."/>
            <person name="Akimoto R."/>
            <person name="Nishiyashiki S."/>
            <person name="Murakami T."/>
        </authorList>
    </citation>
    <scope>NUCLEOTIDE SEQUENCE</scope>
    <source>
        <strain evidence="4">FB-5</strain>
    </source>
</reference>
<dbReference type="InterPro" id="IPR031100">
    <property type="entry name" value="LOG_fam"/>
</dbReference>